<dbReference type="SUPFAM" id="SSF140490">
    <property type="entry name" value="Nqo1C-terminal domain-like"/>
    <property type="match status" value="1"/>
</dbReference>
<evidence type="ECO:0000256" key="2">
    <source>
        <dbReference type="ARBA" id="ARBA00001966"/>
    </source>
</evidence>
<evidence type="ECO:0000259" key="26">
    <source>
        <dbReference type="PROSITE" id="PS51635"/>
    </source>
</evidence>
<evidence type="ECO:0000256" key="13">
    <source>
        <dbReference type="ARBA" id="ARBA00022989"/>
    </source>
</evidence>
<dbReference type="InterPro" id="IPR002641">
    <property type="entry name" value="PNPLA_dom"/>
</dbReference>
<evidence type="ECO:0000256" key="4">
    <source>
        <dbReference type="ARBA" id="ARBA00006636"/>
    </source>
</evidence>
<keyword evidence="9" id="KW-0288">FMN</keyword>
<evidence type="ECO:0000256" key="15">
    <source>
        <dbReference type="ARBA" id="ARBA00023014"/>
    </source>
</evidence>
<dbReference type="Proteomes" id="UP000054776">
    <property type="component" value="Unassembled WGS sequence"/>
</dbReference>
<dbReference type="GO" id="GO:0051539">
    <property type="term" value="F:4 iron, 4 sulfur cluster binding"/>
    <property type="evidence" value="ECO:0007669"/>
    <property type="project" value="UniProtKB-KW"/>
</dbReference>
<dbReference type="InterPro" id="IPR037207">
    <property type="entry name" value="Nuop51_4Fe4S-bd_sf"/>
</dbReference>
<dbReference type="InterPro" id="IPR011538">
    <property type="entry name" value="Nuo51_FMN-bd"/>
</dbReference>
<evidence type="ECO:0000256" key="1">
    <source>
        <dbReference type="ARBA" id="ARBA00001917"/>
    </source>
</evidence>
<feature type="region of interest" description="Disordered" evidence="24">
    <location>
        <begin position="1816"/>
        <end position="1840"/>
    </location>
</feature>
<evidence type="ECO:0000259" key="25">
    <source>
        <dbReference type="PROSITE" id="PS50042"/>
    </source>
</evidence>
<gene>
    <name evidence="27" type="primary">sws</name>
    <name evidence="27" type="ORF">T01_7948</name>
</gene>
<protein>
    <recommendedName>
        <fullName evidence="6">NADH dehydrogenase [ubiquinone] flavoprotein 1, mitochondrial</fullName>
    </recommendedName>
    <alternativeName>
        <fullName evidence="19">Complex I-51kD</fullName>
    </alternativeName>
    <alternativeName>
        <fullName evidence="20">NADH-ubiquinone oxidoreductase 51 kDa subunit</fullName>
    </alternativeName>
</protein>
<dbReference type="GO" id="GO:0016020">
    <property type="term" value="C:membrane"/>
    <property type="evidence" value="ECO:0007669"/>
    <property type="project" value="UniProtKB-SubCell"/>
</dbReference>
<dbReference type="Pfam" id="PF10589">
    <property type="entry name" value="NADH_4Fe-4S"/>
    <property type="match status" value="1"/>
</dbReference>
<keyword evidence="14" id="KW-0408">Iron</keyword>
<dbReference type="GO" id="GO:0004622">
    <property type="term" value="F:phosphatidylcholine lysophospholipase activity"/>
    <property type="evidence" value="ECO:0007669"/>
    <property type="project" value="InterPro"/>
</dbReference>
<dbReference type="Pfam" id="PF00027">
    <property type="entry name" value="cNMP_binding"/>
    <property type="match status" value="3"/>
</dbReference>
<dbReference type="GO" id="GO:0006120">
    <property type="term" value="P:mitochondrial electron transport, NADH to ubiquinone"/>
    <property type="evidence" value="ECO:0007669"/>
    <property type="project" value="UniProtKB-ARBA"/>
</dbReference>
<dbReference type="Gene3D" id="3.10.20.600">
    <property type="match status" value="1"/>
</dbReference>
<evidence type="ECO:0000256" key="20">
    <source>
        <dbReference type="ARBA" id="ARBA00030999"/>
    </source>
</evidence>
<evidence type="ECO:0000256" key="16">
    <source>
        <dbReference type="ARBA" id="ARBA00023027"/>
    </source>
</evidence>
<evidence type="ECO:0000256" key="17">
    <source>
        <dbReference type="ARBA" id="ARBA00023098"/>
    </source>
</evidence>
<comment type="subcellular location">
    <subcellularLocation>
        <location evidence="3">Membrane</location>
    </subcellularLocation>
</comment>
<keyword evidence="23" id="KW-0442">Lipid degradation</keyword>
<dbReference type="InterPro" id="IPR054765">
    <property type="entry name" value="SLBB_dom"/>
</dbReference>
<feature type="compositionally biased region" description="Polar residues" evidence="24">
    <location>
        <begin position="1831"/>
        <end position="1840"/>
    </location>
</feature>
<dbReference type="InterPro" id="IPR001949">
    <property type="entry name" value="NADH-UbQ_OxRdtase_51kDa_CS"/>
</dbReference>
<keyword evidence="28" id="KW-1185">Reference proteome</keyword>
<dbReference type="EMBL" id="JYDH01000084">
    <property type="protein sequence ID" value="KRY33293.1"/>
    <property type="molecule type" value="Genomic_DNA"/>
</dbReference>
<feature type="domain" description="PNPLA" evidence="26">
    <location>
        <begin position="1441"/>
        <end position="1607"/>
    </location>
</feature>
<dbReference type="GO" id="GO:0008137">
    <property type="term" value="F:NADH dehydrogenase (ubiquinone) activity"/>
    <property type="evidence" value="ECO:0007669"/>
    <property type="project" value="UniProtKB-EC"/>
</dbReference>
<dbReference type="Pfam" id="PF22461">
    <property type="entry name" value="SLBB_2"/>
    <property type="match status" value="1"/>
</dbReference>
<dbReference type="Pfam" id="PF01734">
    <property type="entry name" value="Patatin"/>
    <property type="match status" value="1"/>
</dbReference>
<comment type="similarity">
    <text evidence="4">Belongs to the NTE family.</text>
</comment>
<dbReference type="PROSITE" id="PS00644">
    <property type="entry name" value="COMPLEX1_51K_1"/>
    <property type="match status" value="1"/>
</dbReference>
<dbReference type="Pfam" id="PF24179">
    <property type="entry name" value="NTE_Ploop"/>
    <property type="match status" value="1"/>
</dbReference>
<dbReference type="Gene3D" id="1.20.1440.230">
    <property type="entry name" value="NADH-ubiquinone oxidoreductase 51kDa subunit, iron-sulphur binding domain"/>
    <property type="match status" value="1"/>
</dbReference>
<comment type="caution">
    <text evidence="27">The sequence shown here is derived from an EMBL/GenBank/DDBJ whole genome shotgun (WGS) entry which is preliminary data.</text>
</comment>
<evidence type="ECO:0000313" key="28">
    <source>
        <dbReference type="Proteomes" id="UP000054776"/>
    </source>
</evidence>
<feature type="domain" description="Cyclic nucleotide-binding" evidence="25">
    <location>
        <begin position="1129"/>
        <end position="1193"/>
    </location>
</feature>
<evidence type="ECO:0000256" key="12">
    <source>
        <dbReference type="ARBA" id="ARBA00022967"/>
    </source>
</evidence>
<name>A0A0V1B8P1_TRISP</name>
<dbReference type="InterPro" id="IPR016035">
    <property type="entry name" value="Acyl_Trfase/lysoPLipase"/>
</dbReference>
<dbReference type="GO" id="GO:0010181">
    <property type="term" value="F:FMN binding"/>
    <property type="evidence" value="ECO:0007669"/>
    <property type="project" value="InterPro"/>
</dbReference>
<dbReference type="InterPro" id="IPR037225">
    <property type="entry name" value="Nuo51_FMN-bd_sf"/>
</dbReference>
<dbReference type="FunCoup" id="A0A0V1B8P1">
    <property type="interactions" value="1033"/>
</dbReference>
<feature type="short sequence motif" description="GXSXG" evidence="23">
    <location>
        <begin position="1472"/>
        <end position="1476"/>
    </location>
</feature>
<keyword evidence="18" id="KW-0472">Membrane</keyword>
<evidence type="ECO:0000256" key="24">
    <source>
        <dbReference type="SAM" id="MobiDB-lite"/>
    </source>
</evidence>
<comment type="caution">
    <text evidence="23">Lacks conserved residue(s) required for the propagation of feature annotation.</text>
</comment>
<dbReference type="SUPFAM" id="SSF51206">
    <property type="entry name" value="cAMP-binding domain-like"/>
    <property type="match status" value="3"/>
</dbReference>
<evidence type="ECO:0000256" key="21">
    <source>
        <dbReference type="ARBA" id="ARBA00046881"/>
    </source>
</evidence>
<feature type="domain" description="Cyclic nucleotide-binding" evidence="25">
    <location>
        <begin position="748"/>
        <end position="815"/>
    </location>
</feature>
<evidence type="ECO:0000256" key="8">
    <source>
        <dbReference type="ARBA" id="ARBA00022630"/>
    </source>
</evidence>
<dbReference type="InterPro" id="IPR014810">
    <property type="entry name" value="Fcf2_C"/>
</dbReference>
<evidence type="ECO:0000313" key="27">
    <source>
        <dbReference type="EMBL" id="KRY33293.1"/>
    </source>
</evidence>
<dbReference type="InterPro" id="IPR018490">
    <property type="entry name" value="cNMP-bd_dom_sf"/>
</dbReference>
<comment type="similarity">
    <text evidence="5">Belongs to the complex I 51 kDa subunit family.</text>
</comment>
<evidence type="ECO:0000256" key="5">
    <source>
        <dbReference type="ARBA" id="ARBA00007523"/>
    </source>
</evidence>
<dbReference type="NCBIfam" id="TIGR01959">
    <property type="entry name" value="nuoF_fam"/>
    <property type="match status" value="1"/>
</dbReference>
<dbReference type="SMART" id="SM00928">
    <property type="entry name" value="NADH_4Fe-4S"/>
    <property type="match status" value="1"/>
</dbReference>
<dbReference type="eggNOG" id="KOG2968">
    <property type="taxonomic scope" value="Eukaryota"/>
</dbReference>
<evidence type="ECO:0000256" key="14">
    <source>
        <dbReference type="ARBA" id="ARBA00023004"/>
    </source>
</evidence>
<keyword evidence="16" id="KW-0520">NAD</keyword>
<dbReference type="FunFam" id="3.40.50.11540:FF:000001">
    <property type="entry name" value="NADH dehydrogenase [ubiquinone] flavoprotein 1, mitochondrial"/>
    <property type="match status" value="1"/>
</dbReference>
<dbReference type="InterPro" id="IPR019575">
    <property type="entry name" value="Nuop51_4Fe4S-bd"/>
</dbReference>
<feature type="active site" description="Nucleophile" evidence="23">
    <location>
        <position position="1474"/>
    </location>
</feature>
<dbReference type="PROSITE" id="PS01237">
    <property type="entry name" value="UPF0028"/>
    <property type="match status" value="1"/>
</dbReference>
<evidence type="ECO:0000256" key="10">
    <source>
        <dbReference type="ARBA" id="ARBA00022692"/>
    </source>
</evidence>
<dbReference type="InterPro" id="IPR014710">
    <property type="entry name" value="RmlC-like_jellyroll"/>
</dbReference>
<keyword evidence="12" id="KW-1278">Translocase</keyword>
<dbReference type="InterPro" id="IPR056556">
    <property type="entry name" value="NTE1_P-loop_dom"/>
</dbReference>
<dbReference type="Pfam" id="PF01512">
    <property type="entry name" value="Complex1_51K"/>
    <property type="match status" value="1"/>
</dbReference>
<evidence type="ECO:0000256" key="19">
    <source>
        <dbReference type="ARBA" id="ARBA00030807"/>
    </source>
</evidence>
<dbReference type="NCBIfam" id="NF010120">
    <property type="entry name" value="PRK13596.1"/>
    <property type="match status" value="1"/>
</dbReference>
<comment type="catalytic activity">
    <reaction evidence="22">
        <text>a ubiquinone + NADH + 5 H(+)(in) = a ubiquinol + NAD(+) + 4 H(+)(out)</text>
        <dbReference type="Rhea" id="RHEA:29091"/>
        <dbReference type="Rhea" id="RHEA-COMP:9565"/>
        <dbReference type="Rhea" id="RHEA-COMP:9566"/>
        <dbReference type="ChEBI" id="CHEBI:15378"/>
        <dbReference type="ChEBI" id="CHEBI:16389"/>
        <dbReference type="ChEBI" id="CHEBI:17976"/>
        <dbReference type="ChEBI" id="CHEBI:57540"/>
        <dbReference type="ChEBI" id="CHEBI:57945"/>
        <dbReference type="EC" id="7.1.1.2"/>
    </reaction>
    <physiologicalReaction direction="left-to-right" evidence="22">
        <dbReference type="Rhea" id="RHEA:29092"/>
    </physiologicalReaction>
</comment>
<organism evidence="27 28">
    <name type="scientific">Trichinella spiralis</name>
    <name type="common">Trichina worm</name>
    <dbReference type="NCBI Taxonomy" id="6334"/>
    <lineage>
        <taxon>Eukaryota</taxon>
        <taxon>Metazoa</taxon>
        <taxon>Ecdysozoa</taxon>
        <taxon>Nematoda</taxon>
        <taxon>Enoplea</taxon>
        <taxon>Dorylaimia</taxon>
        <taxon>Trichinellida</taxon>
        <taxon>Trichinellidae</taxon>
        <taxon>Trichinella</taxon>
    </lineage>
</organism>
<dbReference type="InParanoid" id="A0A0V1B8P1"/>
<keyword evidence="15" id="KW-0411">Iron-sulfur</keyword>
<sequence>MSNEGDHPAKTVMNRITENIRAYKFGPSTSIDASIDEDDLPMTYGFEALVSDDKGNIVNELMKKSVIGDNFEQLHAVPTKMSRRAKKLLKKKEQQGTKGAGWFHMPATEMTADRKRDLQLIQMRSIIDSKAFYRRNFQKALPKYYEIGRVVDNPIDFYSSRIPKKQRKATIADELLADNELNNEGEKSIKTKFGNLKDEDRIFTNLYGRHDWKLKGALSRGDWYKTKEILLKGEDWIVKEITKSGLRGRGGAGFPAGLKWSFMNKPYDGRPRYLVVNADEGEPGTCKDREIMRHDPHKLIEGCLIAGRAMGARAAYIYIRGEFYNESCILQMAIHEAYEAGLIGRNACGTGYDFDVFVHRGAGAYICGEETALLESIEGKQGKPRLKPPFPADVGLFGCPTTVTNVETVAVSPTICRRGGSWFASFGRERNHGTKLFCISGHVHTPCTVEEEMSIPLKELIERHGGGVIGGWDNLLAVIPGGSSTPVIPKQICNDVLMDFDALIEAKTGLGTAAVIVMNKQTDIVKAIARLSLFYKHESCGQCTPCREGCSWLNKMMWRFVDGNSVPEELDMIWELSKQLEGHTICALADAAAWPVQGLVRHFRPELEARMKKFETLRKNIQKIQKEKVLHNLKIITIGMGCIFITWVINSRKSSFNYRFRKRDRMLFYGRKLMRKVTSAVINGDKKQKLRKRDRVFRFASKFLRPQKKDFTARPIRRPPDAFLEADTSLPVSPKSVQLLNMLKSIRILGHFEIPFFLDVCKHIETKRFAADQFVFKDGEIHDCIYIVESGRLSLFIKDEKFDFEVKSVGRGDSLYCSLSILDMIKNQARPMKNVFAKATEESVVLQLKSSVFNDIFDKYPESWTRTVQIILLRFQRITLATLYRYFGFTSELSKTVQLYRIIFLLLYGLNFQGSRTVSKLSPLQEQSCKDFREIKSENEGATPEDCTASENAFPTFGVSTTDDDSDIFQVAIEELAKLFGMKEASFLVDKVKVEKFEPGIMIVRQGSNELQLFYVVSGMLELLLESQEEPDVLLPISIVQTGDVIGGLSVLTGEPSFFAVRTRSFCQLAIVERKSLYECVTFLNSEYPRVVVNVASTAVESYSDFVKEFDMAVEWEICESGKALYKLQNEQADALYVVLSGRLRSVLTREPGTREVLNEHGRGDVVGLVEIWTLRRRSTSVIAIRDTELCKIYATLMNFIKNKHPQVLSNIIRLLGHCIIEQQQQTVSAVHREPLAHVSNLNTIAVLAVSDEVPLTGFTVELWNALNSITPTELFSSYTLQDMLGPTALDKVNEYQIITWLNQQEDGNSIVLYQCDVELTTFTSLCIRRADCILIVANGEQEPMVGEIEKELENLTVRAQKELILLWHDSTDRPRRTAEWLDLHGWVSSHYHVRFRDRVFKQRNPKRMLRYKERIIRRCDNRHTDIARLARALTSTSIGIVFGGGGARGAAHVGIIKALKDHGIPVDIVAGVSIGAFVGGMYCLDSDVPKLIMCAKQAFKEAASFWARLFDLTYPVSALFTGKALNRLLKSVFNDVEIEDLWIPYFNVTTDITSSEMRVHRSGKLWRFTRASMSYIGILPPLCDPIDGHYLVDGCYMNNLPGTLWRYCRASMSLAGFVPPIFDLTDEHLLLDGGYVNNLPADVMRSLGVRTVIAVDVGALTETEFTNYGDSLSGWWALWKKYNPWASPVRVMSMAEIQSRLAYVSCVRQLEEVKKAPYCHYVRPPIDKYQTFDFNLFDEIFNVGYWHGKTLLEEWKSSGKLQEVFDGRSANLSKFAQREKFKRGFAFTSAQSFTDLAAMVSKIHRPFETSLDEISEEEGDDRIPLDLIHPTSSSSAKLA</sequence>
<dbReference type="CDD" id="cd00038">
    <property type="entry name" value="CAP_ED"/>
    <property type="match status" value="3"/>
</dbReference>
<dbReference type="PROSITE" id="PS51635">
    <property type="entry name" value="PNPLA"/>
    <property type="match status" value="1"/>
</dbReference>
<dbReference type="FunFam" id="3.10.20.600:FF:000001">
    <property type="entry name" value="NADH dehydrogenase [ubiquinone] flavoprotein 1, mitochondrial"/>
    <property type="match status" value="1"/>
</dbReference>
<dbReference type="OrthoDB" id="421051at2759"/>
<evidence type="ECO:0000256" key="22">
    <source>
        <dbReference type="ARBA" id="ARBA00048769"/>
    </source>
</evidence>
<keyword evidence="7" id="KW-0004">4Fe-4S</keyword>
<keyword evidence="8" id="KW-0285">Flavoprotein</keyword>
<accession>A0A0V1B8P1</accession>
<evidence type="ECO:0000256" key="23">
    <source>
        <dbReference type="PROSITE-ProRule" id="PRU01161"/>
    </source>
</evidence>
<dbReference type="InterPro" id="IPR050837">
    <property type="entry name" value="ComplexI_51kDa_subunit"/>
</dbReference>
<dbReference type="PANTHER" id="PTHR11780">
    <property type="entry name" value="NADH-UBIQUINONE OXIDOREDUCTASE FLAVOPROTEIN 1 NDUFV1"/>
    <property type="match status" value="1"/>
</dbReference>
<comment type="subunit">
    <text evidence="21">Core subunit of respiratory chain NADH dehydrogenase (Complex I) which is composed of 45 different subunits. This is a component of the flavoprotein-sulfur (FP) fragment of the enzyme. Interacts with RAB5IF.</text>
</comment>
<dbReference type="GO" id="GO:0046470">
    <property type="term" value="P:phosphatidylcholine metabolic process"/>
    <property type="evidence" value="ECO:0007669"/>
    <property type="project" value="InterPro"/>
</dbReference>
<comment type="cofactor">
    <cofactor evidence="2">
        <name>[4Fe-4S] cluster</name>
        <dbReference type="ChEBI" id="CHEBI:49883"/>
    </cofactor>
</comment>
<dbReference type="GO" id="GO:0051287">
    <property type="term" value="F:NAD binding"/>
    <property type="evidence" value="ECO:0007669"/>
    <property type="project" value="InterPro"/>
</dbReference>
<dbReference type="GO" id="GO:0005739">
    <property type="term" value="C:mitochondrion"/>
    <property type="evidence" value="ECO:0007669"/>
    <property type="project" value="UniProtKB-ARBA"/>
</dbReference>
<keyword evidence="17 23" id="KW-0443">Lipid metabolism</keyword>
<dbReference type="SUPFAM" id="SSF142019">
    <property type="entry name" value="Nqo1 FMN-binding domain-like"/>
    <property type="match status" value="1"/>
</dbReference>
<reference evidence="27 28" key="1">
    <citation type="submission" date="2015-01" db="EMBL/GenBank/DDBJ databases">
        <title>Evolution of Trichinella species and genotypes.</title>
        <authorList>
            <person name="Korhonen P.K."/>
            <person name="Edoardo P."/>
            <person name="Giuseppe L.R."/>
            <person name="Gasser R.B."/>
        </authorList>
    </citation>
    <scope>NUCLEOTIDE SEQUENCE [LARGE SCALE GENOMIC DNA]</scope>
    <source>
        <strain evidence="27">ISS3</strain>
    </source>
</reference>
<dbReference type="FunFam" id="1.20.1440.230:FF:000001">
    <property type="entry name" value="Mitochondrial NADH dehydrogenase flavoprotein 1"/>
    <property type="match status" value="1"/>
</dbReference>
<dbReference type="InterPro" id="IPR011537">
    <property type="entry name" value="NADH-UbQ_OxRdtase_suF"/>
</dbReference>
<evidence type="ECO:0000256" key="11">
    <source>
        <dbReference type="ARBA" id="ARBA00022723"/>
    </source>
</evidence>
<dbReference type="SUPFAM" id="SSF142984">
    <property type="entry name" value="Nqo1 middle domain-like"/>
    <property type="match status" value="1"/>
</dbReference>
<evidence type="ECO:0000256" key="3">
    <source>
        <dbReference type="ARBA" id="ARBA00004370"/>
    </source>
</evidence>
<dbReference type="PROSITE" id="PS00645">
    <property type="entry name" value="COMPLEX1_51K_2"/>
    <property type="match status" value="1"/>
</dbReference>
<feature type="domain" description="Cyclic nucleotide-binding" evidence="25">
    <location>
        <begin position="976"/>
        <end position="1077"/>
    </location>
</feature>
<feature type="short sequence motif" description="GXGXXG" evidence="23">
    <location>
        <begin position="1445"/>
        <end position="1450"/>
    </location>
</feature>
<dbReference type="GO" id="GO:0046872">
    <property type="term" value="F:metal ion binding"/>
    <property type="evidence" value="ECO:0007669"/>
    <property type="project" value="UniProtKB-KW"/>
</dbReference>
<dbReference type="Gene3D" id="3.40.50.11540">
    <property type="entry name" value="NADH-ubiquinone oxidoreductase 51kDa subunit"/>
    <property type="match status" value="1"/>
</dbReference>
<dbReference type="Gene3D" id="3.40.1090.10">
    <property type="entry name" value="Cytosolic phospholipase A2 catalytic domain"/>
    <property type="match status" value="2"/>
</dbReference>
<keyword evidence="10" id="KW-0812">Transmembrane</keyword>
<evidence type="ECO:0000256" key="18">
    <source>
        <dbReference type="ARBA" id="ARBA00023136"/>
    </source>
</evidence>
<dbReference type="PANTHER" id="PTHR11780:SF10">
    <property type="entry name" value="NADH DEHYDROGENASE [UBIQUINONE] FLAVOPROTEIN 1, MITOCHONDRIAL"/>
    <property type="match status" value="1"/>
</dbReference>
<keyword evidence="23" id="KW-0378">Hydrolase</keyword>
<dbReference type="SUPFAM" id="SSF52151">
    <property type="entry name" value="FabD/lysophospholipase-like"/>
    <property type="match status" value="2"/>
</dbReference>
<keyword evidence="11" id="KW-0479">Metal-binding</keyword>
<dbReference type="PROSITE" id="PS50042">
    <property type="entry name" value="CNMP_BINDING_3"/>
    <property type="match status" value="3"/>
</dbReference>
<comment type="cofactor">
    <cofactor evidence="1">
        <name>FMN</name>
        <dbReference type="ChEBI" id="CHEBI:58210"/>
    </cofactor>
</comment>
<evidence type="ECO:0000256" key="7">
    <source>
        <dbReference type="ARBA" id="ARBA00022485"/>
    </source>
</evidence>
<keyword evidence="13" id="KW-1133">Transmembrane helix</keyword>
<feature type="active site" description="Proton acceptor" evidence="23">
    <location>
        <position position="1594"/>
    </location>
</feature>
<dbReference type="Gene3D" id="2.60.120.10">
    <property type="entry name" value="Jelly Rolls"/>
    <property type="match status" value="3"/>
</dbReference>
<evidence type="ECO:0000256" key="6">
    <source>
        <dbReference type="ARBA" id="ARBA00022402"/>
    </source>
</evidence>
<proteinExistence type="inferred from homology"/>
<evidence type="ECO:0000256" key="9">
    <source>
        <dbReference type="ARBA" id="ARBA00022643"/>
    </source>
</evidence>
<dbReference type="Pfam" id="PF08698">
    <property type="entry name" value="Fcf2"/>
    <property type="match status" value="1"/>
</dbReference>
<dbReference type="InterPro" id="IPR001423">
    <property type="entry name" value="LysoPLipase_patatin_CS"/>
</dbReference>
<dbReference type="GO" id="GO:0016042">
    <property type="term" value="P:lipid catabolic process"/>
    <property type="evidence" value="ECO:0007669"/>
    <property type="project" value="UniProtKB-UniRule"/>
</dbReference>
<dbReference type="InterPro" id="IPR000595">
    <property type="entry name" value="cNMP-bd_dom"/>
</dbReference>
<dbReference type="STRING" id="6334.A0A0V1B8P1"/>
<dbReference type="SMART" id="SM00100">
    <property type="entry name" value="cNMP"/>
    <property type="match status" value="3"/>
</dbReference>